<sequence>MGKDLESKAKVASNKSRKAKKKRPASDVDHATHTDFEAMDGILVEDNVNEPTMGEKLASLNLLEDQKAESHVKQESPSHANPPSADSVDILLKQALHADDHALLLDCLYTQDKKVIVNSISQLRTSDAIKLLHFLISIIQSRGAIVACALPWLKSLVLQHASGIMSQESSLVALNSLYQIIESRVSTFQSALQLSSCLDSHFAGVVDDSLEENEKIVPVIFEDKDDSDEQESEGSTETDIDGNEEGAFNED</sequence>
<keyword evidence="2" id="KW-0539">Nucleus</keyword>
<dbReference type="EMBL" id="GGEC01024941">
    <property type="protein sequence ID" value="MBX05425.1"/>
    <property type="molecule type" value="Transcribed_RNA"/>
</dbReference>
<dbReference type="Pfam" id="PF04003">
    <property type="entry name" value="Utp12"/>
    <property type="match status" value="1"/>
</dbReference>
<feature type="region of interest" description="Disordered" evidence="4">
    <location>
        <begin position="220"/>
        <end position="251"/>
    </location>
</feature>
<evidence type="ECO:0000256" key="1">
    <source>
        <dbReference type="ARBA" id="ARBA00004123"/>
    </source>
</evidence>
<accession>A0A2P2KI53</accession>
<evidence type="ECO:0000256" key="4">
    <source>
        <dbReference type="SAM" id="MobiDB-lite"/>
    </source>
</evidence>
<dbReference type="AlphaFoldDB" id="A0A2P2KI53"/>
<reference evidence="6" key="1">
    <citation type="submission" date="2018-02" db="EMBL/GenBank/DDBJ databases">
        <title>Rhizophora mucronata_Transcriptome.</title>
        <authorList>
            <person name="Meera S.P."/>
            <person name="Sreeshan A."/>
            <person name="Augustine A."/>
        </authorList>
    </citation>
    <scope>NUCLEOTIDE SEQUENCE</scope>
    <source>
        <tissue evidence="6">Leaf</tissue>
    </source>
</reference>
<dbReference type="GO" id="GO:0005730">
    <property type="term" value="C:nucleolus"/>
    <property type="evidence" value="ECO:0007669"/>
    <property type="project" value="TreeGrafter"/>
</dbReference>
<feature type="compositionally biased region" description="Acidic residues" evidence="4">
    <location>
        <begin position="223"/>
        <end position="251"/>
    </location>
</feature>
<evidence type="ECO:0000313" key="6">
    <source>
        <dbReference type="EMBL" id="MBX05425.1"/>
    </source>
</evidence>
<dbReference type="InterPro" id="IPR007148">
    <property type="entry name" value="SSU_processome_Utp12"/>
</dbReference>
<dbReference type="PANTHER" id="PTHR44267">
    <property type="entry name" value="WD REPEAT-CONTAINING PROTEIN 43"/>
    <property type="match status" value="1"/>
</dbReference>
<feature type="domain" description="Small-subunit processome Utp12" evidence="5">
    <location>
        <begin position="100"/>
        <end position="198"/>
    </location>
</feature>
<feature type="compositionally biased region" description="Basic and acidic residues" evidence="4">
    <location>
        <begin position="24"/>
        <end position="33"/>
    </location>
</feature>
<dbReference type="PANTHER" id="PTHR44267:SF1">
    <property type="entry name" value="WD REPEAT-CONTAINING PROTEIN 43"/>
    <property type="match status" value="1"/>
</dbReference>
<protein>
    <recommendedName>
        <fullName evidence="5">Small-subunit processome Utp12 domain-containing protein</fullName>
    </recommendedName>
</protein>
<dbReference type="GO" id="GO:0000462">
    <property type="term" value="P:maturation of SSU-rRNA from tricistronic rRNA transcript (SSU-rRNA, 5.8S rRNA, LSU-rRNA)"/>
    <property type="evidence" value="ECO:0007669"/>
    <property type="project" value="TreeGrafter"/>
</dbReference>
<comment type="subcellular location">
    <subcellularLocation>
        <location evidence="1">Nucleus</location>
    </subcellularLocation>
</comment>
<dbReference type="InterPro" id="IPR052414">
    <property type="entry name" value="U3_snoRNA-assoc_WDR"/>
</dbReference>
<feature type="region of interest" description="Disordered" evidence="4">
    <location>
        <begin position="1"/>
        <end position="33"/>
    </location>
</feature>
<comment type="similarity">
    <text evidence="3">Belongs to the UTP5 family.</text>
</comment>
<organism evidence="6">
    <name type="scientific">Rhizophora mucronata</name>
    <name type="common">Asiatic mangrove</name>
    <dbReference type="NCBI Taxonomy" id="61149"/>
    <lineage>
        <taxon>Eukaryota</taxon>
        <taxon>Viridiplantae</taxon>
        <taxon>Streptophyta</taxon>
        <taxon>Embryophyta</taxon>
        <taxon>Tracheophyta</taxon>
        <taxon>Spermatophyta</taxon>
        <taxon>Magnoliopsida</taxon>
        <taxon>eudicotyledons</taxon>
        <taxon>Gunneridae</taxon>
        <taxon>Pentapetalae</taxon>
        <taxon>rosids</taxon>
        <taxon>fabids</taxon>
        <taxon>Malpighiales</taxon>
        <taxon>Rhizophoraceae</taxon>
        <taxon>Rhizophora</taxon>
    </lineage>
</organism>
<proteinExistence type="inferred from homology"/>
<name>A0A2P2KI53_RHIMU</name>
<evidence type="ECO:0000259" key="5">
    <source>
        <dbReference type="Pfam" id="PF04003"/>
    </source>
</evidence>
<evidence type="ECO:0000256" key="2">
    <source>
        <dbReference type="ARBA" id="ARBA00023242"/>
    </source>
</evidence>
<evidence type="ECO:0000256" key="3">
    <source>
        <dbReference type="ARBA" id="ARBA00038335"/>
    </source>
</evidence>